<comment type="caution">
    <text evidence="1">The sequence shown here is derived from an EMBL/GenBank/DDBJ whole genome shotgun (WGS) entry which is preliminary data.</text>
</comment>
<gene>
    <name evidence="1" type="ORF">TU35_001120</name>
</gene>
<accession>A0ACC6UYF1</accession>
<protein>
    <submittedName>
        <fullName evidence="1">Uncharacterized protein</fullName>
    </submittedName>
</protein>
<reference evidence="1" key="1">
    <citation type="submission" date="2024-07" db="EMBL/GenBank/DDBJ databases">
        <title>Metagenome and Metagenome-Assembled Genomes of Archaea from a hot spring from the geothermal field of Los Azufres, Mexico.</title>
        <authorList>
            <person name="Marin-Paredes R."/>
            <person name="Martinez-Romero E."/>
            <person name="Servin-Garciduenas L.E."/>
        </authorList>
    </citation>
    <scope>NUCLEOTIDE SEQUENCE</scope>
</reference>
<dbReference type="Proteomes" id="UP000033636">
    <property type="component" value="Unassembled WGS sequence"/>
</dbReference>
<organism evidence="1 2">
    <name type="scientific">Thermoproteus sp. AZ2</name>
    <dbReference type="NCBI Taxonomy" id="1609232"/>
    <lineage>
        <taxon>Archaea</taxon>
        <taxon>Thermoproteota</taxon>
        <taxon>Thermoprotei</taxon>
        <taxon>Thermoproteales</taxon>
        <taxon>Thermoproteaceae</taxon>
        <taxon>Thermoproteus</taxon>
    </lineage>
</organism>
<evidence type="ECO:0000313" key="2">
    <source>
        <dbReference type="Proteomes" id="UP000033636"/>
    </source>
</evidence>
<proteinExistence type="predicted"/>
<sequence length="138" mass="15319">MCDELPRYVEWVFNAYSAVLGLSTFYVFETGEVLVELHYSSTSKVTGGVPVGVVLRGSGRGVSALCSLPAEAPRPLPLLDPGDELLPLENYILLKREISCNDIYNQLIIFIVKCGLLYKGILYGGNIENEFREIMSRL</sequence>
<evidence type="ECO:0000313" key="1">
    <source>
        <dbReference type="EMBL" id="MFB6489842.1"/>
    </source>
</evidence>
<dbReference type="EMBL" id="JZWT02000002">
    <property type="protein sequence ID" value="MFB6489842.1"/>
    <property type="molecule type" value="Genomic_DNA"/>
</dbReference>
<name>A0ACC6UYF1_9CREN</name>